<dbReference type="PANTHER" id="PTHR34382:SF7">
    <property type="entry name" value="PTS SYSTEM N,N'-DIACETYLCHITOBIOSE-SPECIFIC EIIA COMPONENT"/>
    <property type="match status" value="1"/>
</dbReference>
<evidence type="ECO:0000313" key="6">
    <source>
        <dbReference type="EMBL" id="EEW93096.1"/>
    </source>
</evidence>
<accession>D0BM81</accession>
<evidence type="ECO:0000256" key="3">
    <source>
        <dbReference type="ARBA" id="ARBA00022679"/>
    </source>
</evidence>
<dbReference type="GO" id="GO:0016740">
    <property type="term" value="F:transferase activity"/>
    <property type="evidence" value="ECO:0007669"/>
    <property type="project" value="UniProtKB-KW"/>
</dbReference>
<dbReference type="HOGENOM" id="CLU_152490_0_0_9"/>
<dbReference type="eggNOG" id="COG1447">
    <property type="taxonomic scope" value="Bacteria"/>
</dbReference>
<dbReference type="STRING" id="626369.HMPREF0446_01084"/>
<evidence type="ECO:0000256" key="1">
    <source>
        <dbReference type="ARBA" id="ARBA00022448"/>
    </source>
</evidence>
<dbReference type="OrthoDB" id="350602at2"/>
<evidence type="ECO:0000313" key="7">
    <source>
        <dbReference type="Proteomes" id="UP000002939"/>
    </source>
</evidence>
<keyword evidence="2" id="KW-0762">Sugar transport</keyword>
<dbReference type="InterPro" id="IPR003188">
    <property type="entry name" value="PTS_IIA_lac/cel"/>
</dbReference>
<evidence type="ECO:0000256" key="2">
    <source>
        <dbReference type="ARBA" id="ARBA00022597"/>
    </source>
</evidence>
<reference evidence="6" key="1">
    <citation type="submission" date="2009-09" db="EMBL/GenBank/DDBJ databases">
        <authorList>
            <consortium name="The Broad Institute Genome Sequencing Platform"/>
            <person name="Ward D."/>
            <person name="Feldgarden M."/>
            <person name="Earl A."/>
            <person name="Young S.K."/>
            <person name="Zeng Q."/>
            <person name="Koehrsen M."/>
            <person name="Alvarado L."/>
            <person name="Berlin A."/>
            <person name="Bochicchio J."/>
            <person name="Borenstein D."/>
            <person name="Chapman S.B."/>
            <person name="Chen Z."/>
            <person name="Engels R."/>
            <person name="Freedman E."/>
            <person name="Gellesch M."/>
            <person name="Goldberg J."/>
            <person name="Griggs A."/>
            <person name="Gujja S."/>
            <person name="Heilman E."/>
            <person name="Heiman D."/>
            <person name="Hepburn T."/>
            <person name="Howarth C."/>
            <person name="Jen D."/>
            <person name="Larson L."/>
            <person name="Lewis B."/>
            <person name="Mehta T."/>
            <person name="Park D."/>
            <person name="Pearson M."/>
            <person name="Roberts A."/>
            <person name="Saif S."/>
            <person name="Shea T."/>
            <person name="Shenoy N."/>
            <person name="Sisk P."/>
            <person name="Stolte C."/>
            <person name="Sykes S."/>
            <person name="Thomson T."/>
            <person name="Walk T."/>
            <person name="White J."/>
            <person name="Yandava C."/>
            <person name="Sibley C.D."/>
            <person name="Field T.R."/>
            <person name="Grinwis M."/>
            <person name="Eshaghurshan C.S."/>
            <person name="Surette M.G."/>
            <person name="Haas B."/>
            <person name="Nusbaum C."/>
            <person name="Birren B."/>
        </authorList>
    </citation>
    <scope>NUCLEOTIDE SEQUENCE [LARGE SCALE GENOMIC DNA]</scope>
    <source>
        <strain evidence="6">ATCC 700633</strain>
    </source>
</reference>
<dbReference type="SUPFAM" id="SSF46973">
    <property type="entry name" value="Enzyme IIa from lactose specific PTS, IIa-lac"/>
    <property type="match status" value="1"/>
</dbReference>
<organism evidence="6 7">
    <name type="scientific">Granulicatella elegans ATCC 700633</name>
    <dbReference type="NCBI Taxonomy" id="626369"/>
    <lineage>
        <taxon>Bacteria</taxon>
        <taxon>Bacillati</taxon>
        <taxon>Bacillota</taxon>
        <taxon>Bacilli</taxon>
        <taxon>Lactobacillales</taxon>
        <taxon>Carnobacteriaceae</taxon>
        <taxon>Granulicatella</taxon>
    </lineage>
</organism>
<name>D0BM81_9LACT</name>
<dbReference type="Gene3D" id="1.20.58.80">
    <property type="entry name" value="Phosphotransferase system, lactose/cellobiose-type IIA subunit"/>
    <property type="match status" value="1"/>
</dbReference>
<keyword evidence="1" id="KW-0813">Transport</keyword>
<keyword evidence="3" id="KW-0808">Transferase</keyword>
<dbReference type="PANTHER" id="PTHR34382">
    <property type="entry name" value="PTS SYSTEM N,N'-DIACETYLCHITOBIOSE-SPECIFIC EIIA COMPONENT"/>
    <property type="match status" value="1"/>
</dbReference>
<gene>
    <name evidence="6" type="ORF">HMPREF0446_01084</name>
</gene>
<keyword evidence="7" id="KW-1185">Reference proteome</keyword>
<dbReference type="PROSITE" id="PS51095">
    <property type="entry name" value="PTS_EIIA_TYPE_3"/>
    <property type="match status" value="1"/>
</dbReference>
<dbReference type="GO" id="GO:0009401">
    <property type="term" value="P:phosphoenolpyruvate-dependent sugar phosphotransferase system"/>
    <property type="evidence" value="ECO:0007669"/>
    <property type="project" value="UniProtKB-KW"/>
</dbReference>
<evidence type="ECO:0000256" key="4">
    <source>
        <dbReference type="ARBA" id="ARBA00022683"/>
    </source>
</evidence>
<protein>
    <recommendedName>
        <fullName evidence="8">PTS system, lactose-specific IIa component</fullName>
    </recommendedName>
</protein>
<reference evidence="6" key="2">
    <citation type="submission" date="2011-10" db="EMBL/GenBank/DDBJ databases">
        <title>The Genome Sequence of Granulicatella elegans ATCC 700633.</title>
        <authorList>
            <consortium name="The Broad Institute Genome Sequencing Platform"/>
            <consortium name="The Broad Institute Genome Sequencing Center for Infectious Disease"/>
            <person name="Earl A."/>
            <person name="Ward D."/>
            <person name="Feldgarden M."/>
            <person name="Gevers D."/>
            <person name="Sibley C.D."/>
            <person name="Field T.R."/>
            <person name="Grinwis M."/>
            <person name="Eshaghurshan C.S."/>
            <person name="Surette M.G."/>
            <person name="Young S.K."/>
            <person name="Zeng Q."/>
            <person name="Gargeya S."/>
            <person name="Fitzgerald M."/>
            <person name="Haas B."/>
            <person name="Abouelleil A."/>
            <person name="Alvarado L."/>
            <person name="Arachchi H.M."/>
            <person name="Berlin A."/>
            <person name="Brown A."/>
            <person name="Chapman S.B."/>
            <person name="Chen Z."/>
            <person name="Dunbar C."/>
            <person name="Freedman E."/>
            <person name="Gearin G."/>
            <person name="Goldberg J."/>
            <person name="Griggs A."/>
            <person name="Gujja S."/>
            <person name="Heiman D."/>
            <person name="Howarth C."/>
            <person name="Larson L."/>
            <person name="Lui A."/>
            <person name="MacDonald P.J.P."/>
            <person name="Montmayeur A."/>
            <person name="Murphy C."/>
            <person name="Neiman D."/>
            <person name="Pearson M."/>
            <person name="Priest M."/>
            <person name="Roberts A."/>
            <person name="Saif S."/>
            <person name="Shea T."/>
            <person name="Shenoy N."/>
            <person name="Sisk P."/>
            <person name="Stolte C."/>
            <person name="Sykes S."/>
            <person name="Wortman J."/>
            <person name="Nusbaum C."/>
            <person name="Birren B."/>
        </authorList>
    </citation>
    <scope>NUCLEOTIDE SEQUENCE [LARGE SCALE GENOMIC DNA]</scope>
    <source>
        <strain evidence="6">ATCC 700633</strain>
    </source>
</reference>
<evidence type="ECO:0000256" key="5">
    <source>
        <dbReference type="PROSITE-ProRule" id="PRU00418"/>
    </source>
</evidence>
<dbReference type="Proteomes" id="UP000002939">
    <property type="component" value="Unassembled WGS sequence"/>
</dbReference>
<dbReference type="EMBL" id="ACRF02000016">
    <property type="protein sequence ID" value="EEW93096.1"/>
    <property type="molecule type" value="Genomic_DNA"/>
</dbReference>
<evidence type="ECO:0008006" key="8">
    <source>
        <dbReference type="Google" id="ProtNLM"/>
    </source>
</evidence>
<proteinExistence type="predicted"/>
<sequence>MSDTKKADTQRLMQLIVKSSKVTSLAMQSMKSALAGDLSSARELLDEAKAKGVEAHNIQTEMIQLEIKGEASSPTLLAVHAQDHFMNSHLLLEMVGIVVEQQKQMKALQERVIKLEQVGETHE</sequence>
<dbReference type="InterPro" id="IPR036542">
    <property type="entry name" value="PTS_IIA_lac/cel_sf"/>
</dbReference>
<feature type="modified residue" description="Phosphohistidine; by HPr" evidence="5">
    <location>
        <position position="80"/>
    </location>
</feature>
<dbReference type="RefSeq" id="WP_006703360.1">
    <property type="nucleotide sequence ID" value="NZ_KI391971.1"/>
</dbReference>
<keyword evidence="4" id="KW-0598">Phosphotransferase system</keyword>
<dbReference type="AlphaFoldDB" id="D0BM81"/>
<comment type="caution">
    <text evidence="6">The sequence shown here is derived from an EMBL/GenBank/DDBJ whole genome shotgun (WGS) entry which is preliminary data.</text>
</comment>
<dbReference type="Pfam" id="PF02255">
    <property type="entry name" value="PTS_IIA"/>
    <property type="match status" value="1"/>
</dbReference>